<dbReference type="STRING" id="1654360.EA58_01555"/>
<sequence>MTIVSRTEELEIFLTVVDSGGFSAAANQLNIQVAKVSRAIARLETELSTTLLTRTTRRVELTEEGRFFAEHIRHGLSQIAGAEEKLRLLKGKPAGRLRVDSASPFILHQLVPHMAAFQAACPNIEVELISSERFIDLIEKRTDLAIRIGELKDSNLHAKFLGRSPLRIVASPAYLTEYGTPDSIEALSTHRCIGFAGQPNLNKWPFLHGPCSPRMHIQGSSGETVRQLCLSGNGLALLSNFMVCHDLAAGRLVSVLEADIATPNDREAIHAVYYRNTALSPRIRAFLDFIAERLCL</sequence>
<evidence type="ECO:0000256" key="1">
    <source>
        <dbReference type="ARBA" id="ARBA00009437"/>
    </source>
</evidence>
<reference evidence="6 7" key="1">
    <citation type="submission" date="2014-04" db="EMBL/GenBank/DDBJ databases">
        <title>Draft genome sequence of Photobacterium halotolerans S2753: a solonamide, ngercheumicin and holomycin producer.</title>
        <authorList>
            <person name="Machado H.R."/>
            <person name="Gram L."/>
        </authorList>
    </citation>
    <scope>NUCLEOTIDE SEQUENCE [LARGE SCALE GENOMIC DNA]</scope>
    <source>
        <strain evidence="6 7">S2753</strain>
    </source>
</reference>
<dbReference type="GO" id="GO:0003700">
    <property type="term" value="F:DNA-binding transcription factor activity"/>
    <property type="evidence" value="ECO:0007669"/>
    <property type="project" value="InterPro"/>
</dbReference>
<dbReference type="EMBL" id="JMIB01000003">
    <property type="protein sequence ID" value="KDM93324.1"/>
    <property type="molecule type" value="Genomic_DNA"/>
</dbReference>
<dbReference type="Proteomes" id="UP000027192">
    <property type="component" value="Unassembled WGS sequence"/>
</dbReference>
<evidence type="ECO:0000259" key="5">
    <source>
        <dbReference type="PROSITE" id="PS50931"/>
    </source>
</evidence>
<dbReference type="OrthoDB" id="9786526at2"/>
<dbReference type="SUPFAM" id="SSF53850">
    <property type="entry name" value="Periplasmic binding protein-like II"/>
    <property type="match status" value="1"/>
</dbReference>
<evidence type="ECO:0000313" key="7">
    <source>
        <dbReference type="Proteomes" id="UP000027192"/>
    </source>
</evidence>
<dbReference type="GO" id="GO:0043565">
    <property type="term" value="F:sequence-specific DNA binding"/>
    <property type="evidence" value="ECO:0007669"/>
    <property type="project" value="TreeGrafter"/>
</dbReference>
<dbReference type="InterPro" id="IPR036388">
    <property type="entry name" value="WH-like_DNA-bd_sf"/>
</dbReference>
<dbReference type="Pfam" id="PF00126">
    <property type="entry name" value="HTH_1"/>
    <property type="match status" value="1"/>
</dbReference>
<dbReference type="FunFam" id="1.10.10.10:FF:000001">
    <property type="entry name" value="LysR family transcriptional regulator"/>
    <property type="match status" value="1"/>
</dbReference>
<evidence type="ECO:0000313" key="6">
    <source>
        <dbReference type="EMBL" id="KDM93324.1"/>
    </source>
</evidence>
<organism evidence="6 7">
    <name type="scientific">Photobacterium galatheae</name>
    <dbReference type="NCBI Taxonomy" id="1654360"/>
    <lineage>
        <taxon>Bacteria</taxon>
        <taxon>Pseudomonadati</taxon>
        <taxon>Pseudomonadota</taxon>
        <taxon>Gammaproteobacteria</taxon>
        <taxon>Vibrionales</taxon>
        <taxon>Vibrionaceae</taxon>
        <taxon>Photobacterium</taxon>
    </lineage>
</organism>
<evidence type="ECO:0000256" key="2">
    <source>
        <dbReference type="ARBA" id="ARBA00023015"/>
    </source>
</evidence>
<protein>
    <submittedName>
        <fullName evidence="6">LysR family transcriptional regulator</fullName>
    </submittedName>
</protein>
<proteinExistence type="inferred from homology"/>
<dbReference type="PROSITE" id="PS50931">
    <property type="entry name" value="HTH_LYSR"/>
    <property type="match status" value="1"/>
</dbReference>
<name>A0A066RSK6_9GAMM</name>
<comment type="caution">
    <text evidence="6">The sequence shown here is derived from an EMBL/GenBank/DDBJ whole genome shotgun (WGS) entry which is preliminary data.</text>
</comment>
<dbReference type="PANTHER" id="PTHR30537:SF20">
    <property type="entry name" value="TRANSCRIPTIONAL REGULATORY PROTEIN"/>
    <property type="match status" value="1"/>
</dbReference>
<keyword evidence="3" id="KW-0238">DNA-binding</keyword>
<evidence type="ECO:0000256" key="4">
    <source>
        <dbReference type="ARBA" id="ARBA00023163"/>
    </source>
</evidence>
<accession>A0A066RSK6</accession>
<keyword evidence="4" id="KW-0804">Transcription</keyword>
<dbReference type="PANTHER" id="PTHR30537">
    <property type="entry name" value="HTH-TYPE TRANSCRIPTIONAL REGULATOR"/>
    <property type="match status" value="1"/>
</dbReference>
<dbReference type="AlphaFoldDB" id="A0A066RSK6"/>
<keyword evidence="7" id="KW-1185">Reference proteome</keyword>
<evidence type="ECO:0000256" key="3">
    <source>
        <dbReference type="ARBA" id="ARBA00023125"/>
    </source>
</evidence>
<dbReference type="InterPro" id="IPR058163">
    <property type="entry name" value="LysR-type_TF_proteobact-type"/>
</dbReference>
<dbReference type="Gene3D" id="1.10.10.10">
    <property type="entry name" value="Winged helix-like DNA-binding domain superfamily/Winged helix DNA-binding domain"/>
    <property type="match status" value="1"/>
</dbReference>
<dbReference type="InterPro" id="IPR005119">
    <property type="entry name" value="LysR_subst-bd"/>
</dbReference>
<keyword evidence="2" id="KW-0805">Transcription regulation</keyword>
<dbReference type="Gene3D" id="3.40.190.10">
    <property type="entry name" value="Periplasmic binding protein-like II"/>
    <property type="match status" value="2"/>
</dbReference>
<feature type="domain" description="HTH lysR-type" evidence="5">
    <location>
        <begin position="1"/>
        <end position="62"/>
    </location>
</feature>
<gene>
    <name evidence="6" type="ORF">EA58_01555</name>
</gene>
<dbReference type="InterPro" id="IPR036390">
    <property type="entry name" value="WH_DNA-bd_sf"/>
</dbReference>
<dbReference type="InterPro" id="IPR000847">
    <property type="entry name" value="LysR_HTH_N"/>
</dbReference>
<dbReference type="GO" id="GO:0006351">
    <property type="term" value="P:DNA-templated transcription"/>
    <property type="evidence" value="ECO:0007669"/>
    <property type="project" value="TreeGrafter"/>
</dbReference>
<dbReference type="SUPFAM" id="SSF46785">
    <property type="entry name" value="Winged helix' DNA-binding domain"/>
    <property type="match status" value="1"/>
</dbReference>
<comment type="similarity">
    <text evidence="1">Belongs to the LysR transcriptional regulatory family.</text>
</comment>
<dbReference type="Pfam" id="PF03466">
    <property type="entry name" value="LysR_substrate"/>
    <property type="match status" value="1"/>
</dbReference>